<evidence type="ECO:0000256" key="2">
    <source>
        <dbReference type="SAM" id="MobiDB-lite"/>
    </source>
</evidence>
<gene>
    <name evidence="4" type="ORF">D915_003491</name>
</gene>
<proteinExistence type="predicted"/>
<keyword evidence="5" id="KW-1185">Reference proteome</keyword>
<feature type="region of interest" description="Disordered" evidence="2">
    <location>
        <begin position="671"/>
        <end position="692"/>
    </location>
</feature>
<sequence length="692" mass="78845">MQTNILSAKTDLEELNSRLAAYVHRVRQLKDENDMNRLTAAITVLEEDLRSLKASYECQVNHMSSSIKIITEEKHELQKEVLAHKETDAHFMDRISLESSKNAKLLLEVSQLKSELSDRERDITSLKLRIRQLQLEAGDGASIKSSLLEEVHDLKQKLLLSDDLQANMTNQLTTLTEQLAANEKMSKEISVLQSQLVEERKRNRFLKMESYQTGKKNLTLQKMIVELNAKIQTQGHQIHLMEQTLHSTQRELDRTRCDYEEKLRQVESAVVEQTSINESTQNQANDVRNEVARLRALLEAEEQRLHLNLTNDLHTGDPQQLIKPSLFDNGAFEIDLSSENPEKLLNEDYDEPEVKCTNYKDCLESSDSICTPTAPRVGYLTRETDKVDQEKRIRTKPLTKRKNHMTETEHTGIRRHRSKSSLDTEVLNSVNTIGSIQICEVDPDGRFARIWNSSYQSEFDLGKHQVQQKINDELVNQYQFPAGFRLSTRTLVTLWAGGDSTFGPFEFSPKDIKCQTVAHWVYGPSCTTMLCDPSGQVISWLNPPYRTLSCRLPFSTDHEENVVEERALARPSGHLRRLSNHNTNEKIWPAPIASRSVCSHESSSVNTTPDLPTTASNDLSGKIEKISNGNQPNCLCHIPSNLFHLKPRRPCAPHNLKHPEYPATLGLQPNQREKASQAFRAPPIGLLDRPQM</sequence>
<dbReference type="PANTHER" id="PTHR47012:SF3">
    <property type="entry name" value="LAMIN TAIL DOMAIN CONTAINING 1"/>
    <property type="match status" value="1"/>
</dbReference>
<dbReference type="InterPro" id="IPR042840">
    <property type="entry name" value="LMNTD1"/>
</dbReference>
<dbReference type="Gene3D" id="2.60.40.1260">
    <property type="entry name" value="Lamin Tail domain"/>
    <property type="match status" value="1"/>
</dbReference>
<dbReference type="PROSITE" id="PS51841">
    <property type="entry name" value="LTD"/>
    <property type="match status" value="1"/>
</dbReference>
<organism evidence="4 5">
    <name type="scientific">Fasciola hepatica</name>
    <name type="common">Liver fluke</name>
    <dbReference type="NCBI Taxonomy" id="6192"/>
    <lineage>
        <taxon>Eukaryota</taxon>
        <taxon>Metazoa</taxon>
        <taxon>Spiralia</taxon>
        <taxon>Lophotrochozoa</taxon>
        <taxon>Platyhelminthes</taxon>
        <taxon>Trematoda</taxon>
        <taxon>Digenea</taxon>
        <taxon>Plagiorchiida</taxon>
        <taxon>Echinostomata</taxon>
        <taxon>Echinostomatoidea</taxon>
        <taxon>Fasciolidae</taxon>
        <taxon>Fasciola</taxon>
    </lineage>
</organism>
<dbReference type="GO" id="GO:0005635">
    <property type="term" value="C:nuclear envelope"/>
    <property type="evidence" value="ECO:0007669"/>
    <property type="project" value="TreeGrafter"/>
</dbReference>
<protein>
    <recommendedName>
        <fullName evidence="3">LTD domain-containing protein</fullName>
    </recommendedName>
</protein>
<evidence type="ECO:0000313" key="5">
    <source>
        <dbReference type="Proteomes" id="UP000230066"/>
    </source>
</evidence>
<keyword evidence="1" id="KW-0175">Coiled coil</keyword>
<dbReference type="AlphaFoldDB" id="A0A4E0RDI1"/>
<evidence type="ECO:0000313" key="4">
    <source>
        <dbReference type="EMBL" id="THD25556.1"/>
    </source>
</evidence>
<dbReference type="PANTHER" id="PTHR47012">
    <property type="entry name" value="LAMIN TAIL DOMAIN-CONTAINING PROTEIN 1"/>
    <property type="match status" value="1"/>
</dbReference>
<comment type="caution">
    <text evidence="4">The sequence shown here is derived from an EMBL/GenBank/DDBJ whole genome shotgun (WGS) entry which is preliminary data.</text>
</comment>
<dbReference type="GO" id="GO:0005737">
    <property type="term" value="C:cytoplasm"/>
    <property type="evidence" value="ECO:0007669"/>
    <property type="project" value="TreeGrafter"/>
</dbReference>
<accession>A0A4E0RDI1</accession>
<feature type="coiled-coil region" evidence="1">
    <location>
        <begin position="12"/>
        <end position="136"/>
    </location>
</feature>
<evidence type="ECO:0000256" key="1">
    <source>
        <dbReference type="SAM" id="Coils"/>
    </source>
</evidence>
<evidence type="ECO:0000259" key="3">
    <source>
        <dbReference type="PROSITE" id="PS51841"/>
    </source>
</evidence>
<reference evidence="4" key="1">
    <citation type="submission" date="2019-03" db="EMBL/GenBank/DDBJ databases">
        <title>Improved annotation for the trematode Fasciola hepatica.</title>
        <authorList>
            <person name="Choi Y.-J."/>
            <person name="Martin J."/>
            <person name="Mitreva M."/>
        </authorList>
    </citation>
    <scope>NUCLEOTIDE SEQUENCE [LARGE SCALE GENOMIC DNA]</scope>
</reference>
<feature type="domain" description="LTD" evidence="3">
    <location>
        <begin position="424"/>
        <end position="549"/>
    </location>
</feature>
<dbReference type="EMBL" id="JXXN02001089">
    <property type="protein sequence ID" value="THD25556.1"/>
    <property type="molecule type" value="Genomic_DNA"/>
</dbReference>
<dbReference type="InterPro" id="IPR001322">
    <property type="entry name" value="Lamin_tail_dom"/>
</dbReference>
<name>A0A4E0RDI1_FASHE</name>
<dbReference type="SUPFAM" id="SSF74853">
    <property type="entry name" value="Lamin A/C globular tail domain"/>
    <property type="match status" value="1"/>
</dbReference>
<dbReference type="InterPro" id="IPR036415">
    <property type="entry name" value="Lamin_tail_dom_sf"/>
</dbReference>
<feature type="coiled-coil region" evidence="1">
    <location>
        <begin position="245"/>
        <end position="304"/>
    </location>
</feature>
<dbReference type="Proteomes" id="UP000230066">
    <property type="component" value="Unassembled WGS sequence"/>
</dbReference>
<dbReference type="Pfam" id="PF00932">
    <property type="entry name" value="LTD"/>
    <property type="match status" value="1"/>
</dbReference>